<dbReference type="EMBL" id="CAUEEQ010013766">
    <property type="protein sequence ID" value="CAJ0937820.1"/>
    <property type="molecule type" value="Genomic_DNA"/>
</dbReference>
<gene>
    <name evidence="8" type="ORF">RIMI_LOCUS7314584</name>
</gene>
<dbReference type="PANTHER" id="PTHR46319">
    <property type="entry name" value="ZINC FINGER FYVE DOMAIN-CONTAINING PROTEIN"/>
    <property type="match status" value="1"/>
</dbReference>
<evidence type="ECO:0000256" key="1">
    <source>
        <dbReference type="ARBA" id="ARBA00022723"/>
    </source>
</evidence>
<evidence type="ECO:0000256" key="4">
    <source>
        <dbReference type="PIRNR" id="PIRNR037289"/>
    </source>
</evidence>
<dbReference type="InterPro" id="IPR024608">
    <property type="entry name" value="SARA-like_SBD"/>
</dbReference>
<evidence type="ECO:0000256" key="2">
    <source>
        <dbReference type="ARBA" id="ARBA00022771"/>
    </source>
</evidence>
<evidence type="ECO:0000313" key="8">
    <source>
        <dbReference type="EMBL" id="CAJ0937820.1"/>
    </source>
</evidence>
<dbReference type="InterPro" id="IPR017455">
    <property type="entry name" value="Znf_FYVE-rel"/>
</dbReference>
<comment type="subcellular location">
    <subcellularLocation>
        <location evidence="4">Cytoplasm</location>
    </subcellularLocation>
    <subcellularLocation>
        <location evidence="4">Early endosome membrane</location>
    </subcellularLocation>
</comment>
<dbReference type="Proteomes" id="UP001176940">
    <property type="component" value="Unassembled WGS sequence"/>
</dbReference>
<evidence type="ECO:0000256" key="3">
    <source>
        <dbReference type="ARBA" id="ARBA00022833"/>
    </source>
</evidence>
<comment type="caution">
    <text evidence="8">The sequence shown here is derived from an EMBL/GenBank/DDBJ whole genome shotgun (WGS) entry which is preliminary data.</text>
</comment>
<evidence type="ECO:0000313" key="9">
    <source>
        <dbReference type="Proteomes" id="UP001176940"/>
    </source>
</evidence>
<reference evidence="8" key="1">
    <citation type="submission" date="2023-07" db="EMBL/GenBank/DDBJ databases">
        <authorList>
            <person name="Stuckert A."/>
        </authorList>
    </citation>
    <scope>NUCLEOTIDE SEQUENCE</scope>
</reference>
<protein>
    <recommendedName>
        <fullName evidence="4">Zinc finger FYVE domain-containing protein</fullName>
    </recommendedName>
</protein>
<dbReference type="Gene3D" id="4.10.720.10">
    <property type="entry name" value="Smad anchor for receptor activation, Smad-binding domain"/>
    <property type="match status" value="1"/>
</dbReference>
<evidence type="ECO:0000259" key="7">
    <source>
        <dbReference type="PROSITE" id="PS50178"/>
    </source>
</evidence>
<dbReference type="InterPro" id="IPR035438">
    <property type="entry name" value="SARA/endofin"/>
</dbReference>
<feature type="compositionally biased region" description="Basic residues" evidence="6">
    <location>
        <begin position="893"/>
        <end position="907"/>
    </location>
</feature>
<feature type="domain" description="FYVE-type" evidence="7">
    <location>
        <begin position="349"/>
        <end position="408"/>
    </location>
</feature>
<feature type="region of interest" description="Disordered" evidence="6">
    <location>
        <begin position="893"/>
        <end position="918"/>
    </location>
</feature>
<keyword evidence="4" id="KW-0967">Endosome</keyword>
<evidence type="ECO:0000256" key="6">
    <source>
        <dbReference type="SAM" id="MobiDB-lite"/>
    </source>
</evidence>
<dbReference type="PIRSF" id="PIRSF037289">
    <property type="entry name" value="SARA/endofin"/>
    <property type="match status" value="1"/>
</dbReference>
<dbReference type="InterPro" id="IPR013083">
    <property type="entry name" value="Znf_RING/FYVE/PHD"/>
</dbReference>
<feature type="region of interest" description="Disordered" evidence="6">
    <location>
        <begin position="608"/>
        <end position="634"/>
    </location>
</feature>
<dbReference type="Gene3D" id="3.30.40.10">
    <property type="entry name" value="Zinc/RING finger domain, C3HC4 (zinc finger)"/>
    <property type="match status" value="1"/>
</dbReference>
<keyword evidence="4" id="KW-0963">Cytoplasm</keyword>
<keyword evidence="4" id="KW-0472">Membrane</keyword>
<organism evidence="8 9">
    <name type="scientific">Ranitomeya imitator</name>
    <name type="common">mimic poison frog</name>
    <dbReference type="NCBI Taxonomy" id="111125"/>
    <lineage>
        <taxon>Eukaryota</taxon>
        <taxon>Metazoa</taxon>
        <taxon>Chordata</taxon>
        <taxon>Craniata</taxon>
        <taxon>Vertebrata</taxon>
        <taxon>Euteleostomi</taxon>
        <taxon>Amphibia</taxon>
        <taxon>Batrachia</taxon>
        <taxon>Anura</taxon>
        <taxon>Neobatrachia</taxon>
        <taxon>Hyloidea</taxon>
        <taxon>Dendrobatidae</taxon>
        <taxon>Dendrobatinae</taxon>
        <taxon>Ranitomeya</taxon>
    </lineage>
</organism>
<sequence length="1240" mass="135710">MSELCPPSPSLMENDNKNKFGPNIISVQTVGDDLSPNHLKASFLPSTDTQIVIAFADGDLATDGLSPAGSPDLVGEQFSDFLVTNGDFEDQETPERDKKFEHGDPDKVLMNDAESNAEGTEPFVSLQNGCDSYGMQNPTVAQNPKSLPSKEDSVTEEKEIEECKSENYANAYEQREDDVPEGRGLLLNVSGDVLKNHLHGLSSQVPPAQGQTSRMAGGVQPLSVPYGGARPKQPTHLKLQIPKPLSDMLQCDVVPPNAGCSSKNKNDVFNKSSQNDVIVSDVLRGEAAVRSPGFNANGDLFGEYRGPKSPCLAVSSDSPDNDLLAGQYGSPAAKPFASLGEVAPVWVPDSQAPNCMKCEARFTFTKRRHHCRACGKVFCAACCSLKCKLLYMDKKEARVCVICHSVLINAQAWENMMSASVQSPNPNNPAEYCSTIPPMQQAQASGALSSPPPTVMVPVGVLKHPGTEARPIAGHSALSTRFYPRLYRGTFQRGVRAAPTASPLKKRMMEGGRRFLSTPLLQGWWMEAPQPYTVLSSRAQLLPVREPSLGPMVIGEFQGQSSSDLFPGVLNGSQSREQRRVWFADGILPNGEAADAGKVSAAPAAGNLTVSHDTNKSSPSSSPSPETENTTGFCGSITQVGSAMNLIPEDGLPPILISTGVKGDYAVEERPSQMSVMQQLEDGGPDPLVFVLNANLLAMVKIVNYVNRKCWCFTTKGMHAVGQAELVILLQCLPDEKCLPRDVFCHFVEIYRESLAGNMITNLGHSFVSQSFLGSKEHGGFLYVTPTYQSLQDLVLPAQPYLFGILIQKWETPWAKVFPMRLMLRLGAEYRCSAYHVRYQAGSCQNSAPQHFQALILQVFGFSFVVPKGLQRCLPTSKTNVARADKVHLHLSRSVKTRRRRQRKKMGGRGSDHDAHRTGWQRDHPWDFRNYQYTLPVVQGLVVDMEVRKTSIKIPSNRYNEMLKAMYKSNEHVLAGGTCFNQKADSHLVCVQNDDGNYQTQAISIHKQPRKVTGASFFVFSGALKPSSGFLAKSSIVEDGVMVQITADSMDALRQALKDMKDFTITCGKADAEETQEHVYVQWVDDDKNFNKGISSPIDGKTLESVTSVKISHGSEYKANGKTIRWTEVFFLDTEEQQSGLSDPADHSRLTENVAKAFCLALCPHLKLLKEDGMTRLGLRVTLDSDQVGYQAGSNGQLLPSRYTHDLDSALVPVIHGGTCQINEGPVTMELIFYILENIS</sequence>
<keyword evidence="3" id="KW-0862">Zinc</keyword>
<dbReference type="Gene3D" id="3.30.500.40">
    <property type="match status" value="1"/>
</dbReference>
<dbReference type="CDD" id="cd15729">
    <property type="entry name" value="FYVE_endofin"/>
    <property type="match status" value="1"/>
</dbReference>
<dbReference type="SMART" id="SM00064">
    <property type="entry name" value="FYVE"/>
    <property type="match status" value="1"/>
</dbReference>
<dbReference type="SMART" id="SM01421">
    <property type="entry name" value="DUF3480"/>
    <property type="match status" value="1"/>
</dbReference>
<dbReference type="Pfam" id="PF11409">
    <property type="entry name" value="SARA"/>
    <property type="match status" value="1"/>
</dbReference>
<dbReference type="SMART" id="SM01422">
    <property type="entry name" value="SARA"/>
    <property type="match status" value="1"/>
</dbReference>
<proteinExistence type="predicted"/>
<dbReference type="InterPro" id="IPR022557">
    <property type="entry name" value="SARA-like_C"/>
</dbReference>
<name>A0ABN9LGQ1_9NEOB</name>
<dbReference type="Pfam" id="PF11979">
    <property type="entry name" value="SARA_C"/>
    <property type="match status" value="2"/>
</dbReference>
<dbReference type="SUPFAM" id="SSF57903">
    <property type="entry name" value="FYVE/PHD zinc finger"/>
    <property type="match status" value="1"/>
</dbReference>
<dbReference type="Pfam" id="PF01363">
    <property type="entry name" value="FYVE"/>
    <property type="match status" value="1"/>
</dbReference>
<evidence type="ECO:0000256" key="5">
    <source>
        <dbReference type="PROSITE-ProRule" id="PRU00091"/>
    </source>
</evidence>
<keyword evidence="1 4" id="KW-0479">Metal-binding</keyword>
<dbReference type="Gene3D" id="3.30.1360.220">
    <property type="entry name" value="Domain of unknown function (DUF3480), N-terminal subdomain"/>
    <property type="match status" value="1"/>
</dbReference>
<dbReference type="InterPro" id="IPR037145">
    <property type="entry name" value="SARA_Smad-bd_sf"/>
</dbReference>
<accession>A0ABN9LGQ1</accession>
<dbReference type="InterPro" id="IPR000306">
    <property type="entry name" value="Znf_FYVE"/>
</dbReference>
<dbReference type="PROSITE" id="PS50178">
    <property type="entry name" value="ZF_FYVE"/>
    <property type="match status" value="1"/>
</dbReference>
<keyword evidence="9" id="KW-1185">Reference proteome</keyword>
<keyword evidence="2 5" id="KW-0863">Zinc-finger</keyword>
<dbReference type="InterPro" id="IPR011011">
    <property type="entry name" value="Znf_FYVE_PHD"/>
</dbReference>
<dbReference type="PANTHER" id="PTHR46319:SF2">
    <property type="entry name" value="ZINC FINGER FYVE DOMAIN-CONTAINING PROTEIN 9"/>
    <property type="match status" value="1"/>
</dbReference>